<dbReference type="Proteomes" id="UP001611548">
    <property type="component" value="Unassembled WGS sequence"/>
</dbReference>
<name>A0ABW7UTT3_9ACTN</name>
<organism evidence="3 4">
    <name type="scientific">Streptomyces pathocidini</name>
    <dbReference type="NCBI Taxonomy" id="1650571"/>
    <lineage>
        <taxon>Bacteria</taxon>
        <taxon>Bacillati</taxon>
        <taxon>Actinomycetota</taxon>
        <taxon>Actinomycetes</taxon>
        <taxon>Kitasatosporales</taxon>
        <taxon>Streptomycetaceae</taxon>
        <taxon>Streptomyces</taxon>
    </lineage>
</organism>
<feature type="transmembrane region" description="Helical" evidence="2">
    <location>
        <begin position="136"/>
        <end position="154"/>
    </location>
</feature>
<evidence type="ECO:0000256" key="1">
    <source>
        <dbReference type="SAM" id="MobiDB-lite"/>
    </source>
</evidence>
<feature type="transmembrane region" description="Helical" evidence="2">
    <location>
        <begin position="30"/>
        <end position="51"/>
    </location>
</feature>
<accession>A0ABW7UTT3</accession>
<feature type="transmembrane region" description="Helical" evidence="2">
    <location>
        <begin position="200"/>
        <end position="218"/>
    </location>
</feature>
<feature type="region of interest" description="Disordered" evidence="1">
    <location>
        <begin position="278"/>
        <end position="310"/>
    </location>
</feature>
<comment type="caution">
    <text evidence="3">The sequence shown here is derived from an EMBL/GenBank/DDBJ whole genome shotgun (WGS) entry which is preliminary data.</text>
</comment>
<reference evidence="3 4" key="1">
    <citation type="submission" date="2024-10" db="EMBL/GenBank/DDBJ databases">
        <title>The Natural Products Discovery Center: Release of the First 8490 Sequenced Strains for Exploring Actinobacteria Biosynthetic Diversity.</title>
        <authorList>
            <person name="Kalkreuter E."/>
            <person name="Kautsar S.A."/>
            <person name="Yang D."/>
            <person name="Bader C.D."/>
            <person name="Teijaro C.N."/>
            <person name="Fluegel L."/>
            <person name="Davis C.M."/>
            <person name="Simpson J.R."/>
            <person name="Lauterbach L."/>
            <person name="Steele A.D."/>
            <person name="Gui C."/>
            <person name="Meng S."/>
            <person name="Li G."/>
            <person name="Viehrig K."/>
            <person name="Ye F."/>
            <person name="Su P."/>
            <person name="Kiefer A.F."/>
            <person name="Nichols A."/>
            <person name="Cepeda A.J."/>
            <person name="Yan W."/>
            <person name="Fan B."/>
            <person name="Jiang Y."/>
            <person name="Adhikari A."/>
            <person name="Zheng C.-J."/>
            <person name="Schuster L."/>
            <person name="Cowan T.M."/>
            <person name="Smanski M.J."/>
            <person name="Chevrette M.G."/>
            <person name="De Carvalho L.P.S."/>
            <person name="Shen B."/>
        </authorList>
    </citation>
    <scope>NUCLEOTIDE SEQUENCE [LARGE SCALE GENOMIC DNA]</scope>
    <source>
        <strain evidence="3 4">NPDC020327</strain>
    </source>
</reference>
<feature type="transmembrane region" description="Helical" evidence="2">
    <location>
        <begin position="174"/>
        <end position="193"/>
    </location>
</feature>
<keyword evidence="2" id="KW-0812">Transmembrane</keyword>
<gene>
    <name evidence="3" type="ORF">ACH429_18265</name>
</gene>
<evidence type="ECO:0000256" key="2">
    <source>
        <dbReference type="SAM" id="Phobius"/>
    </source>
</evidence>
<evidence type="ECO:0008006" key="5">
    <source>
        <dbReference type="Google" id="ProtNLM"/>
    </source>
</evidence>
<feature type="compositionally biased region" description="Basic and acidic residues" evidence="1">
    <location>
        <begin position="286"/>
        <end position="302"/>
    </location>
</feature>
<protein>
    <recommendedName>
        <fullName evidence="5">Integral membrane protein</fullName>
    </recommendedName>
</protein>
<feature type="transmembrane region" description="Helical" evidence="2">
    <location>
        <begin position="104"/>
        <end position="124"/>
    </location>
</feature>
<keyword evidence="2" id="KW-0472">Membrane</keyword>
<evidence type="ECO:0000313" key="4">
    <source>
        <dbReference type="Proteomes" id="UP001611548"/>
    </source>
</evidence>
<evidence type="ECO:0000313" key="3">
    <source>
        <dbReference type="EMBL" id="MFI1966024.1"/>
    </source>
</evidence>
<keyword evidence="4" id="KW-1185">Reference proteome</keyword>
<dbReference type="EMBL" id="JBIRWE010000007">
    <property type="protein sequence ID" value="MFI1966024.1"/>
    <property type="molecule type" value="Genomic_DNA"/>
</dbReference>
<keyword evidence="2" id="KW-1133">Transmembrane helix</keyword>
<proteinExistence type="predicted"/>
<sequence length="310" mass="34719">MVTVMTMVELASQSGPQDTWFSRKIIGQGLLPLFVFLCSFIAGFGFIRFSVRMIRAQVRWWPGNVKPGGLHIHHVVFGVVFMLISGVSLIVVTDPTNTVKSVLAGIFGVGAALVLDEFALILHLRDVYWTEAGRTSVDAVFVAVALCALVLLGFRPVALIDWTAYQSNPTVGNALLLTGFLLANLGLAVVTLLKGKVWTGLAGLFFFPLLVIGAFRLSRPEAPWARWRYRTKPKRLARAARREVKWRHPVITAKIKFQEFLSGRHDLPDLFHERHLRHRERHRNHDRGSNTDSNADRHRRDGNGNGNGNQ</sequence>
<dbReference type="RefSeq" id="WP_205627708.1">
    <property type="nucleotide sequence ID" value="NZ_JBIRWE010000007.1"/>
</dbReference>
<feature type="transmembrane region" description="Helical" evidence="2">
    <location>
        <begin position="72"/>
        <end position="92"/>
    </location>
</feature>